<protein>
    <submittedName>
        <fullName evidence="5">Acetyl-CoA acetyltransferase, cytosolic 1</fullName>
    </submittedName>
</protein>
<reference evidence="5" key="2">
    <citation type="journal article" date="2024" name="Plant">
        <title>Genomic evolution and insights into agronomic trait innovations of Sesamum species.</title>
        <authorList>
            <person name="Miao H."/>
            <person name="Wang L."/>
            <person name="Qu L."/>
            <person name="Liu H."/>
            <person name="Sun Y."/>
            <person name="Le M."/>
            <person name="Wang Q."/>
            <person name="Wei S."/>
            <person name="Zheng Y."/>
            <person name="Lin W."/>
            <person name="Duan Y."/>
            <person name="Cao H."/>
            <person name="Xiong S."/>
            <person name="Wang X."/>
            <person name="Wei L."/>
            <person name="Li C."/>
            <person name="Ma Q."/>
            <person name="Ju M."/>
            <person name="Zhao R."/>
            <person name="Li G."/>
            <person name="Mu C."/>
            <person name="Tian Q."/>
            <person name="Mei H."/>
            <person name="Zhang T."/>
            <person name="Gao T."/>
            <person name="Zhang H."/>
        </authorList>
    </citation>
    <scope>NUCLEOTIDE SEQUENCE</scope>
    <source>
        <strain evidence="5">G01</strain>
    </source>
</reference>
<proteinExistence type="inferred from homology"/>
<dbReference type="AlphaFoldDB" id="A0AAW2PAJ1"/>
<dbReference type="GO" id="GO:0003985">
    <property type="term" value="F:acetyl-CoA C-acetyltransferase activity"/>
    <property type="evidence" value="ECO:0007669"/>
    <property type="project" value="TreeGrafter"/>
</dbReference>
<dbReference type="PANTHER" id="PTHR18919">
    <property type="entry name" value="ACETYL-COA C-ACYLTRANSFERASE"/>
    <property type="match status" value="1"/>
</dbReference>
<dbReference type="Pfam" id="PF00108">
    <property type="entry name" value="Thiolase_N"/>
    <property type="match status" value="1"/>
</dbReference>
<gene>
    <name evidence="5" type="ORF">Sangu_0914000</name>
</gene>
<keyword evidence="3" id="KW-0012">Acyltransferase</keyword>
<evidence type="ECO:0000256" key="1">
    <source>
        <dbReference type="ARBA" id="ARBA00010982"/>
    </source>
</evidence>
<dbReference type="GO" id="GO:0006635">
    <property type="term" value="P:fatty acid beta-oxidation"/>
    <property type="evidence" value="ECO:0007669"/>
    <property type="project" value="TreeGrafter"/>
</dbReference>
<dbReference type="InterPro" id="IPR020616">
    <property type="entry name" value="Thiolase_N"/>
</dbReference>
<feature type="domain" description="Thiolase N-terminal" evidence="4">
    <location>
        <begin position="60"/>
        <end position="176"/>
    </location>
</feature>
<comment type="similarity">
    <text evidence="1">Belongs to the thiolase-like superfamily. Thiolase family.</text>
</comment>
<dbReference type="EMBL" id="JACGWK010000005">
    <property type="protein sequence ID" value="KAL0353327.1"/>
    <property type="molecule type" value="Genomic_DNA"/>
</dbReference>
<accession>A0AAW2PAJ1</accession>
<reference evidence="5" key="1">
    <citation type="submission" date="2020-06" db="EMBL/GenBank/DDBJ databases">
        <authorList>
            <person name="Li T."/>
            <person name="Hu X."/>
            <person name="Zhang T."/>
            <person name="Song X."/>
            <person name="Zhang H."/>
            <person name="Dai N."/>
            <person name="Sheng W."/>
            <person name="Hou X."/>
            <person name="Wei L."/>
        </authorList>
    </citation>
    <scope>NUCLEOTIDE SEQUENCE</scope>
    <source>
        <strain evidence="5">G01</strain>
        <tissue evidence="5">Leaf</tissue>
    </source>
</reference>
<organism evidence="5">
    <name type="scientific">Sesamum angustifolium</name>
    <dbReference type="NCBI Taxonomy" id="2727405"/>
    <lineage>
        <taxon>Eukaryota</taxon>
        <taxon>Viridiplantae</taxon>
        <taxon>Streptophyta</taxon>
        <taxon>Embryophyta</taxon>
        <taxon>Tracheophyta</taxon>
        <taxon>Spermatophyta</taxon>
        <taxon>Magnoliopsida</taxon>
        <taxon>eudicotyledons</taxon>
        <taxon>Gunneridae</taxon>
        <taxon>Pentapetalae</taxon>
        <taxon>asterids</taxon>
        <taxon>lamiids</taxon>
        <taxon>Lamiales</taxon>
        <taxon>Pedaliaceae</taxon>
        <taxon>Sesamum</taxon>
    </lineage>
</organism>
<evidence type="ECO:0000256" key="3">
    <source>
        <dbReference type="ARBA" id="ARBA00023315"/>
    </source>
</evidence>
<evidence type="ECO:0000256" key="2">
    <source>
        <dbReference type="ARBA" id="ARBA00022679"/>
    </source>
</evidence>
<dbReference type="Gene3D" id="3.40.47.10">
    <property type="match status" value="1"/>
</dbReference>
<dbReference type="SUPFAM" id="SSF53901">
    <property type="entry name" value="Thiolase-like"/>
    <property type="match status" value="1"/>
</dbReference>
<dbReference type="GO" id="GO:0005739">
    <property type="term" value="C:mitochondrion"/>
    <property type="evidence" value="ECO:0007669"/>
    <property type="project" value="TreeGrafter"/>
</dbReference>
<evidence type="ECO:0000313" key="5">
    <source>
        <dbReference type="EMBL" id="KAL0353327.1"/>
    </source>
</evidence>
<dbReference type="InterPro" id="IPR016039">
    <property type="entry name" value="Thiolase-like"/>
</dbReference>
<evidence type="ECO:0000259" key="4">
    <source>
        <dbReference type="Pfam" id="PF00108"/>
    </source>
</evidence>
<sequence>MGSFLGSLSSLPATKLGSLAIECALRRAGVHPSMVQEVFFGNVLTANLGQAPARQAALGAATMIAAQTIKLGVNDVVVAGGMESMSNAPKYIPTGRTGSRLGHDTIIDGMLKDGLWDVYNDFGMGVCAELCADQHNITREEQDSYAIKSFERGLAAESSGAFSWEIVPVEVSGAGGNHLPLLTKMRV</sequence>
<dbReference type="PANTHER" id="PTHR18919:SF163">
    <property type="entry name" value="ACETYL-COA ACETYLTRANSFERASE, CYTOSOLIC 1-LIKE"/>
    <property type="match status" value="1"/>
</dbReference>
<name>A0AAW2PAJ1_9LAMI</name>
<keyword evidence="2" id="KW-0808">Transferase</keyword>
<comment type="caution">
    <text evidence="5">The sequence shown here is derived from an EMBL/GenBank/DDBJ whole genome shotgun (WGS) entry which is preliminary data.</text>
</comment>